<feature type="compositionally biased region" description="Low complexity" evidence="1">
    <location>
        <begin position="204"/>
        <end position="221"/>
    </location>
</feature>
<proteinExistence type="predicted"/>
<evidence type="ECO:0000313" key="4">
    <source>
        <dbReference type="RefSeq" id="XP_065719523.2"/>
    </source>
</evidence>
<protein>
    <submittedName>
        <fullName evidence="4">Uncharacterized protein isoform X2</fullName>
    </submittedName>
</protein>
<organism evidence="3 4">
    <name type="scientific">Drosophila suzukii</name>
    <name type="common">Spotted-wing drosophila fruit fly</name>
    <dbReference type="NCBI Taxonomy" id="28584"/>
    <lineage>
        <taxon>Eukaryota</taxon>
        <taxon>Metazoa</taxon>
        <taxon>Ecdysozoa</taxon>
        <taxon>Arthropoda</taxon>
        <taxon>Hexapoda</taxon>
        <taxon>Insecta</taxon>
        <taxon>Pterygota</taxon>
        <taxon>Neoptera</taxon>
        <taxon>Endopterygota</taxon>
        <taxon>Diptera</taxon>
        <taxon>Brachycera</taxon>
        <taxon>Muscomorpha</taxon>
        <taxon>Ephydroidea</taxon>
        <taxon>Drosophilidae</taxon>
        <taxon>Drosophila</taxon>
        <taxon>Sophophora</taxon>
    </lineage>
</organism>
<keyword evidence="2" id="KW-1133">Transmembrane helix</keyword>
<evidence type="ECO:0000256" key="2">
    <source>
        <dbReference type="SAM" id="Phobius"/>
    </source>
</evidence>
<feature type="region of interest" description="Disordered" evidence="1">
    <location>
        <begin position="189"/>
        <end position="221"/>
    </location>
</feature>
<reference evidence="4" key="1">
    <citation type="submission" date="2025-08" db="UniProtKB">
        <authorList>
            <consortium name="RefSeq"/>
        </authorList>
    </citation>
    <scope>IDENTIFICATION</scope>
</reference>
<feature type="transmembrane region" description="Helical" evidence="2">
    <location>
        <begin position="18"/>
        <end position="39"/>
    </location>
</feature>
<accession>A0AB40D7J7</accession>
<sequence>MHGSVATIDWDTSFGLHVAIYLALVFFFFCLIPLACYYIRVESQTLAKICHPRCRRQQRQRPRARIRQRYDIGIGNVCQLKDRQGNVFSVPEEPSANRYGDIFFIEPGSVEGNRIRDQLEKDEKDLPSYDEVMRMCNLTTPTAAAAGTPLPLSPLGEPVAGPIGIAALPAPPYSETDPHSPTAAATVIAMEPMEPSTSRAAQIPPSSGSGPPAHSPSTTTV</sequence>
<dbReference type="AlphaFoldDB" id="A0AB40D7J7"/>
<evidence type="ECO:0000256" key="1">
    <source>
        <dbReference type="SAM" id="MobiDB-lite"/>
    </source>
</evidence>
<keyword evidence="2" id="KW-0472">Membrane</keyword>
<name>A0AB40D7J7_DROSZ</name>
<keyword evidence="3" id="KW-1185">Reference proteome</keyword>
<evidence type="ECO:0000313" key="3">
    <source>
        <dbReference type="Proteomes" id="UP001652628"/>
    </source>
</evidence>
<dbReference type="RefSeq" id="XP_065719523.2">
    <property type="nucleotide sequence ID" value="XM_065863451.2"/>
</dbReference>
<dbReference type="GeneID" id="108018117"/>
<dbReference type="Proteomes" id="UP001652628">
    <property type="component" value="Chromosome 2R"/>
</dbReference>
<gene>
    <name evidence="4" type="primary">LOC108018117</name>
</gene>
<keyword evidence="2" id="KW-0812">Transmembrane</keyword>